<dbReference type="EMBL" id="NMVO01000013">
    <property type="protein sequence ID" value="OYO13646.1"/>
    <property type="molecule type" value="Genomic_DNA"/>
</dbReference>
<sequence>MALPQELPMLERRPVRLRPWRDDDVPIVREVADDPLIPLITTVPTSGRHDDAMEWIARQHERMVTGYGYAFAIADLETDAPVGHIILRTHEVQHGRAGVGYWIAKRYRRKGYAAAALRLITDWADTIDEIGRVELHVEPQNEGSWRAAEDAGYQREGLLRAYQRIGAERYSMWVYSHVPDRDWEVEQEEVPED</sequence>
<dbReference type="PANTHER" id="PTHR43441:SF10">
    <property type="entry name" value="ACETYLTRANSFERASE"/>
    <property type="match status" value="1"/>
</dbReference>
<dbReference type="Pfam" id="PF13302">
    <property type="entry name" value="Acetyltransf_3"/>
    <property type="match status" value="1"/>
</dbReference>
<protein>
    <recommendedName>
        <fullName evidence="1">N-acetyltransferase domain-containing protein</fullName>
    </recommendedName>
</protein>
<dbReference type="RefSeq" id="WP_094405734.1">
    <property type="nucleotide sequence ID" value="NZ_NMVO01000013.1"/>
</dbReference>
<evidence type="ECO:0000313" key="2">
    <source>
        <dbReference type="EMBL" id="OYO13646.1"/>
    </source>
</evidence>
<dbReference type="CDD" id="cd04301">
    <property type="entry name" value="NAT_SF"/>
    <property type="match status" value="1"/>
</dbReference>
<proteinExistence type="predicted"/>
<comment type="caution">
    <text evidence="2">The sequence shown here is derived from an EMBL/GenBank/DDBJ whole genome shotgun (WGS) entry which is preliminary data.</text>
</comment>
<dbReference type="PANTHER" id="PTHR43441">
    <property type="entry name" value="RIBOSOMAL-PROTEIN-SERINE ACETYLTRANSFERASE"/>
    <property type="match status" value="1"/>
</dbReference>
<dbReference type="GO" id="GO:1990189">
    <property type="term" value="F:protein N-terminal-serine acetyltransferase activity"/>
    <property type="evidence" value="ECO:0007669"/>
    <property type="project" value="TreeGrafter"/>
</dbReference>
<dbReference type="OrthoDB" id="9795188at2"/>
<feature type="domain" description="N-acetyltransferase" evidence="1">
    <location>
        <begin position="15"/>
        <end position="175"/>
    </location>
</feature>
<dbReference type="PROSITE" id="PS51186">
    <property type="entry name" value="GNAT"/>
    <property type="match status" value="1"/>
</dbReference>
<dbReference type="GO" id="GO:0008999">
    <property type="term" value="F:protein-N-terminal-alanine acetyltransferase activity"/>
    <property type="evidence" value="ECO:0007669"/>
    <property type="project" value="TreeGrafter"/>
</dbReference>
<accession>A0A255GGI2</accession>
<organism evidence="2 3">
    <name type="scientific">Enemella evansiae</name>
    <dbReference type="NCBI Taxonomy" id="2016499"/>
    <lineage>
        <taxon>Bacteria</taxon>
        <taxon>Bacillati</taxon>
        <taxon>Actinomycetota</taxon>
        <taxon>Actinomycetes</taxon>
        <taxon>Propionibacteriales</taxon>
        <taxon>Propionibacteriaceae</taxon>
        <taxon>Enemella</taxon>
    </lineage>
</organism>
<dbReference type="AlphaFoldDB" id="A0A255GGI2"/>
<evidence type="ECO:0000259" key="1">
    <source>
        <dbReference type="PROSITE" id="PS51186"/>
    </source>
</evidence>
<dbReference type="Proteomes" id="UP000215896">
    <property type="component" value="Unassembled WGS sequence"/>
</dbReference>
<dbReference type="Gene3D" id="3.40.630.30">
    <property type="match status" value="1"/>
</dbReference>
<dbReference type="InterPro" id="IPR000182">
    <property type="entry name" value="GNAT_dom"/>
</dbReference>
<dbReference type="GO" id="GO:0005737">
    <property type="term" value="C:cytoplasm"/>
    <property type="evidence" value="ECO:0007669"/>
    <property type="project" value="TreeGrafter"/>
</dbReference>
<dbReference type="InterPro" id="IPR051908">
    <property type="entry name" value="Ribosomal_N-acetyltransferase"/>
</dbReference>
<name>A0A255GGI2_9ACTN</name>
<dbReference type="InterPro" id="IPR016181">
    <property type="entry name" value="Acyl_CoA_acyltransferase"/>
</dbReference>
<keyword evidence="3" id="KW-1185">Reference proteome</keyword>
<dbReference type="SUPFAM" id="SSF55729">
    <property type="entry name" value="Acyl-CoA N-acyltransferases (Nat)"/>
    <property type="match status" value="1"/>
</dbReference>
<reference evidence="2 3" key="1">
    <citation type="submission" date="2017-07" db="EMBL/GenBank/DDBJ databases">
        <title>Draft whole genome sequences of clinical Proprionibacteriaceae strains.</title>
        <authorList>
            <person name="Bernier A.-M."/>
            <person name="Bernard K."/>
            <person name="Domingo M.-C."/>
        </authorList>
    </citation>
    <scope>NUCLEOTIDE SEQUENCE [LARGE SCALE GENOMIC DNA]</scope>
    <source>
        <strain evidence="2 3">NML 030167</strain>
    </source>
</reference>
<gene>
    <name evidence="2" type="ORF">CGZ94_11855</name>
</gene>
<evidence type="ECO:0000313" key="3">
    <source>
        <dbReference type="Proteomes" id="UP000215896"/>
    </source>
</evidence>